<name>A0AAW0HZL3_MYOGA</name>
<evidence type="ECO:0000313" key="2">
    <source>
        <dbReference type="EMBL" id="KAK7807458.1"/>
    </source>
</evidence>
<organism evidence="2 3">
    <name type="scientific">Myodes glareolus</name>
    <name type="common">Bank vole</name>
    <name type="synonym">Clethrionomys glareolus</name>
    <dbReference type="NCBI Taxonomy" id="447135"/>
    <lineage>
        <taxon>Eukaryota</taxon>
        <taxon>Metazoa</taxon>
        <taxon>Chordata</taxon>
        <taxon>Craniata</taxon>
        <taxon>Vertebrata</taxon>
        <taxon>Euteleostomi</taxon>
        <taxon>Mammalia</taxon>
        <taxon>Eutheria</taxon>
        <taxon>Euarchontoglires</taxon>
        <taxon>Glires</taxon>
        <taxon>Rodentia</taxon>
        <taxon>Myomorpha</taxon>
        <taxon>Muroidea</taxon>
        <taxon>Cricetidae</taxon>
        <taxon>Arvicolinae</taxon>
        <taxon>Myodes</taxon>
    </lineage>
</organism>
<feature type="compositionally biased region" description="Pro residues" evidence="1">
    <location>
        <begin position="31"/>
        <end position="47"/>
    </location>
</feature>
<feature type="non-terminal residue" evidence="2">
    <location>
        <position position="1"/>
    </location>
</feature>
<dbReference type="AlphaFoldDB" id="A0AAW0HZL3"/>
<dbReference type="EMBL" id="JBBHLL010000272">
    <property type="protein sequence ID" value="KAK7807458.1"/>
    <property type="molecule type" value="Genomic_DNA"/>
</dbReference>
<feature type="compositionally biased region" description="Basic and acidic residues" evidence="1">
    <location>
        <begin position="105"/>
        <end position="120"/>
    </location>
</feature>
<feature type="region of interest" description="Disordered" evidence="1">
    <location>
        <begin position="29"/>
        <end position="57"/>
    </location>
</feature>
<dbReference type="Proteomes" id="UP001488838">
    <property type="component" value="Unassembled WGS sequence"/>
</dbReference>
<proteinExistence type="predicted"/>
<sequence length="145" mass="16302">LQSETNYLFKKESEDGRLTQLPASCRLAHPLHPPLLPRPPPLTPGSPSPSKHPASHLQLGLRRAIRLPSWGSPNYGSLRRLLITARRLLQRLQRRCAKRRGSRASRRDCGGRVDPGERPRRSGRGPVRLRGRLGRLETAYCGAIR</sequence>
<keyword evidence="3" id="KW-1185">Reference proteome</keyword>
<evidence type="ECO:0000313" key="3">
    <source>
        <dbReference type="Proteomes" id="UP001488838"/>
    </source>
</evidence>
<evidence type="ECO:0000256" key="1">
    <source>
        <dbReference type="SAM" id="MobiDB-lite"/>
    </source>
</evidence>
<protein>
    <submittedName>
        <fullName evidence="2">Uncharacterized protein</fullName>
    </submittedName>
</protein>
<comment type="caution">
    <text evidence="2">The sequence shown here is derived from an EMBL/GenBank/DDBJ whole genome shotgun (WGS) entry which is preliminary data.</text>
</comment>
<feature type="compositionally biased region" description="Basic residues" evidence="1">
    <location>
        <begin position="95"/>
        <end position="104"/>
    </location>
</feature>
<accession>A0AAW0HZL3</accession>
<reference evidence="2 3" key="1">
    <citation type="journal article" date="2023" name="bioRxiv">
        <title>Conserved and derived expression patterns and positive selection on dental genes reveal complex evolutionary context of ever-growing rodent molars.</title>
        <authorList>
            <person name="Calamari Z.T."/>
            <person name="Song A."/>
            <person name="Cohen E."/>
            <person name="Akter M."/>
            <person name="Roy R.D."/>
            <person name="Hallikas O."/>
            <person name="Christensen M.M."/>
            <person name="Li P."/>
            <person name="Marangoni P."/>
            <person name="Jernvall J."/>
            <person name="Klein O.D."/>
        </authorList>
    </citation>
    <scope>NUCLEOTIDE SEQUENCE [LARGE SCALE GENOMIC DNA]</scope>
    <source>
        <strain evidence="2">V071</strain>
    </source>
</reference>
<gene>
    <name evidence="2" type="ORF">U0070_025090</name>
</gene>
<feature type="region of interest" description="Disordered" evidence="1">
    <location>
        <begin position="95"/>
        <end position="129"/>
    </location>
</feature>